<dbReference type="PROSITE" id="PS51257">
    <property type="entry name" value="PROKAR_LIPOPROTEIN"/>
    <property type="match status" value="1"/>
</dbReference>
<feature type="region of interest" description="Disordered" evidence="1">
    <location>
        <begin position="24"/>
        <end position="60"/>
    </location>
</feature>
<feature type="signal peptide" evidence="2">
    <location>
        <begin position="1"/>
        <end position="28"/>
    </location>
</feature>
<keyword evidence="4" id="KW-1185">Reference proteome</keyword>
<organism evidence="3 4">
    <name type="scientific">Leifsonia stereocauli</name>
    <dbReference type="NCBI Taxonomy" id="3134136"/>
    <lineage>
        <taxon>Bacteria</taxon>
        <taxon>Bacillati</taxon>
        <taxon>Actinomycetota</taxon>
        <taxon>Actinomycetes</taxon>
        <taxon>Micrococcales</taxon>
        <taxon>Microbacteriaceae</taxon>
        <taxon>Leifsonia</taxon>
    </lineage>
</organism>
<dbReference type="EMBL" id="JBCLVG010000002">
    <property type="protein sequence ID" value="MEN1946978.1"/>
    <property type="molecule type" value="Genomic_DNA"/>
</dbReference>
<dbReference type="RefSeq" id="WP_342113783.1">
    <property type="nucleotide sequence ID" value="NZ_JBCAUN010000002.1"/>
</dbReference>
<name>A0ABU9W4Q4_9MICO</name>
<evidence type="ECO:0000313" key="3">
    <source>
        <dbReference type="EMBL" id="MEN1946978.1"/>
    </source>
</evidence>
<proteinExistence type="predicted"/>
<gene>
    <name evidence="3" type="ORF">WJX64_10505</name>
</gene>
<feature type="compositionally biased region" description="Low complexity" evidence="1">
    <location>
        <begin position="31"/>
        <end position="46"/>
    </location>
</feature>
<protein>
    <recommendedName>
        <fullName evidence="5">Apple domain-containing protein</fullName>
    </recommendedName>
</protein>
<dbReference type="Proteomes" id="UP001425155">
    <property type="component" value="Unassembled WGS sequence"/>
</dbReference>
<comment type="caution">
    <text evidence="3">The sequence shown here is derived from an EMBL/GenBank/DDBJ whole genome shotgun (WGS) entry which is preliminary data.</text>
</comment>
<feature type="region of interest" description="Disordered" evidence="1">
    <location>
        <begin position="191"/>
        <end position="224"/>
    </location>
</feature>
<evidence type="ECO:0008006" key="5">
    <source>
        <dbReference type="Google" id="ProtNLM"/>
    </source>
</evidence>
<evidence type="ECO:0000256" key="1">
    <source>
        <dbReference type="SAM" id="MobiDB-lite"/>
    </source>
</evidence>
<sequence length="224" mass="21850">MRVSTVRSLAVAALTVAVVAGCAPTSQDAEPPSATIATDAPTTATTGPPPDDGGNGDGDVAIELAQLPIGGGSAQDPADPARQCVDVSWIAQSGEGVPVGIVVRVTGASFSPPIFDVVDGCAGDAPSCLGYTFDATAQNCVLAVVGNGAVFDPGALDRPTVSLAGSAECDDPGSQECSAFVAGVQADPNVAIPLEFPPEGGTPPGDDTTTDVEAPSGDDSGAGE</sequence>
<evidence type="ECO:0000313" key="4">
    <source>
        <dbReference type="Proteomes" id="UP001425155"/>
    </source>
</evidence>
<keyword evidence="2" id="KW-0732">Signal</keyword>
<evidence type="ECO:0000256" key="2">
    <source>
        <dbReference type="SAM" id="SignalP"/>
    </source>
</evidence>
<accession>A0ABU9W4Q4</accession>
<reference evidence="3 4" key="1">
    <citation type="submission" date="2024-03" db="EMBL/GenBank/DDBJ databases">
        <title>YIM 134122 draft genome.</title>
        <authorList>
            <person name="Zuo S."/>
            <person name="Xiong L."/>
        </authorList>
    </citation>
    <scope>NUCLEOTIDE SEQUENCE [LARGE SCALE GENOMIC DNA]</scope>
    <source>
        <strain evidence="3 4">YIM 134122</strain>
    </source>
</reference>
<feature type="chain" id="PRO_5045177448" description="Apple domain-containing protein" evidence="2">
    <location>
        <begin position="29"/>
        <end position="224"/>
    </location>
</feature>